<evidence type="ECO:0000313" key="1">
    <source>
        <dbReference type="EMBL" id="CAF2154518.1"/>
    </source>
</evidence>
<accession>A0A816Y3T7</accession>
<sequence>MDEKVRHEFLRGNIKNITIMMYRDCRVHCEETFSFSLKLLH</sequence>
<protein>
    <submittedName>
        <fullName evidence="1">(rape) hypothetical protein</fullName>
    </submittedName>
</protein>
<dbReference type="Proteomes" id="UP001295469">
    <property type="component" value="Chromosome A01"/>
</dbReference>
<reference evidence="1" key="1">
    <citation type="submission" date="2021-01" db="EMBL/GenBank/DDBJ databases">
        <authorList>
            <consortium name="Genoscope - CEA"/>
            <person name="William W."/>
        </authorList>
    </citation>
    <scope>NUCLEOTIDE SEQUENCE</scope>
</reference>
<organism evidence="1">
    <name type="scientific">Brassica napus</name>
    <name type="common">Rape</name>
    <dbReference type="NCBI Taxonomy" id="3708"/>
    <lineage>
        <taxon>Eukaryota</taxon>
        <taxon>Viridiplantae</taxon>
        <taxon>Streptophyta</taxon>
        <taxon>Embryophyta</taxon>
        <taxon>Tracheophyta</taxon>
        <taxon>Spermatophyta</taxon>
        <taxon>Magnoliopsida</taxon>
        <taxon>eudicotyledons</taxon>
        <taxon>Gunneridae</taxon>
        <taxon>Pentapetalae</taxon>
        <taxon>rosids</taxon>
        <taxon>malvids</taxon>
        <taxon>Brassicales</taxon>
        <taxon>Brassicaceae</taxon>
        <taxon>Brassiceae</taxon>
        <taxon>Brassica</taxon>
    </lineage>
</organism>
<proteinExistence type="predicted"/>
<dbReference type="AlphaFoldDB" id="A0A816Y3T7"/>
<dbReference type="EMBL" id="HG994355">
    <property type="protein sequence ID" value="CAF2154518.1"/>
    <property type="molecule type" value="Genomic_DNA"/>
</dbReference>
<name>A0A816Y3T7_BRANA</name>
<gene>
    <name evidence="1" type="ORF">DARMORV10_A01P37090.1</name>
</gene>